<gene>
    <name evidence="2" type="ORF">CGL52_14020</name>
</gene>
<evidence type="ECO:0000313" key="3">
    <source>
        <dbReference type="Proteomes" id="UP000256877"/>
    </source>
</evidence>
<feature type="transmembrane region" description="Helical" evidence="1">
    <location>
        <begin position="124"/>
        <end position="142"/>
    </location>
</feature>
<feature type="transmembrane region" description="Helical" evidence="1">
    <location>
        <begin position="20"/>
        <end position="41"/>
    </location>
</feature>
<evidence type="ECO:0000313" key="2">
    <source>
        <dbReference type="EMBL" id="RFA94645.1"/>
    </source>
</evidence>
<proteinExistence type="predicted"/>
<keyword evidence="1" id="KW-0812">Transmembrane</keyword>
<keyword evidence="1" id="KW-0472">Membrane</keyword>
<dbReference type="AlphaFoldDB" id="A0A371QWN2"/>
<comment type="caution">
    <text evidence="2">The sequence shown here is derived from an EMBL/GenBank/DDBJ whole genome shotgun (WGS) entry which is preliminary data.</text>
</comment>
<dbReference type="OrthoDB" id="380680at2157"/>
<keyword evidence="1" id="KW-1133">Transmembrane helix</keyword>
<dbReference type="RefSeq" id="WP_116430673.1">
    <property type="nucleotide sequence ID" value="NZ_NMUF01000076.1"/>
</dbReference>
<dbReference type="EMBL" id="NMUF01000076">
    <property type="protein sequence ID" value="RFA94645.1"/>
    <property type="molecule type" value="Genomic_DNA"/>
</dbReference>
<evidence type="ECO:0000256" key="1">
    <source>
        <dbReference type="SAM" id="Phobius"/>
    </source>
</evidence>
<name>A0A371QWN2_9CREN</name>
<accession>A0A371QWN2</accession>
<sequence length="156" mass="17360">MRLYLFGALALFHLPVAWDWLYLFYPALFSLDVFAPVAYVAVGVDPLAAFVATWTALTGLYGLTYEAVGRWERFKRLVEKIAKLRGIRVRWAGYLAVVASAVMLGAMPTALVVRLLGLPQVKALLIYATTALAFSLPSAYLTDLVKEYFTYLIVDS</sequence>
<dbReference type="Proteomes" id="UP000256877">
    <property type="component" value="Unassembled WGS sequence"/>
</dbReference>
<organism evidence="2 3">
    <name type="scientific">Pyrobaculum aerophilum</name>
    <dbReference type="NCBI Taxonomy" id="13773"/>
    <lineage>
        <taxon>Archaea</taxon>
        <taxon>Thermoproteota</taxon>
        <taxon>Thermoprotei</taxon>
        <taxon>Thermoproteales</taxon>
        <taxon>Thermoproteaceae</taxon>
        <taxon>Pyrobaculum</taxon>
    </lineage>
</organism>
<feature type="transmembrane region" description="Helical" evidence="1">
    <location>
        <begin position="89"/>
        <end position="112"/>
    </location>
</feature>
<reference evidence="2 3" key="1">
    <citation type="submission" date="2017-07" db="EMBL/GenBank/DDBJ databases">
        <title>Draft genome sequence of aerobic hyperthermophilic archaea, Pyrobaculum aerophilum YKB31 and YKB32.</title>
        <authorList>
            <person name="Mochizuki T."/>
            <person name="Berliner A.J."/>
            <person name="Yoshida-Takashima Y."/>
            <person name="Takaki Y."/>
            <person name="Nunoura T."/>
            <person name="Takai K."/>
        </authorList>
    </citation>
    <scope>NUCLEOTIDE SEQUENCE [LARGE SCALE GENOMIC DNA]</scope>
    <source>
        <strain evidence="2 3">YKB32</strain>
    </source>
</reference>
<protein>
    <submittedName>
        <fullName evidence="2">Uncharacterized protein</fullName>
    </submittedName>
</protein>
<feature type="transmembrane region" description="Helical" evidence="1">
    <location>
        <begin position="47"/>
        <end position="68"/>
    </location>
</feature>